<dbReference type="EMBL" id="JAOYEY010000035">
    <property type="protein sequence ID" value="MCV9885954.1"/>
    <property type="molecule type" value="Genomic_DNA"/>
</dbReference>
<dbReference type="Gene3D" id="3.10.180.10">
    <property type="entry name" value="2,3-Dihydroxybiphenyl 1,2-Dioxygenase, domain 1"/>
    <property type="match status" value="2"/>
</dbReference>
<organism evidence="2 3">
    <name type="scientific">Metabacillus halosaccharovorans</name>
    <dbReference type="NCBI Taxonomy" id="930124"/>
    <lineage>
        <taxon>Bacteria</taxon>
        <taxon>Bacillati</taxon>
        <taxon>Bacillota</taxon>
        <taxon>Bacilli</taxon>
        <taxon>Bacillales</taxon>
        <taxon>Bacillaceae</taxon>
        <taxon>Metabacillus</taxon>
    </lineage>
</organism>
<dbReference type="SUPFAM" id="SSF54593">
    <property type="entry name" value="Glyoxalase/Bleomycin resistance protein/Dihydroxybiphenyl dioxygenase"/>
    <property type="match status" value="1"/>
</dbReference>
<dbReference type="Proteomes" id="UP001526147">
    <property type="component" value="Unassembled WGS sequence"/>
</dbReference>
<keyword evidence="2" id="KW-0223">Dioxygenase</keyword>
<sequence>MTIKPLKGIHHVSALTANAKENYQFYTKVLGLRLVKKTVNQDDTSVYHLFYADERGNPGTDLTFFEIPRAGRTYPGTNSISATSLRVKNDVALHYWKNRFEKLEVDHDEIQEKMGRATLSFRDHEGQRLILVSDETNIGVEGGKPWDKSTVPSENGIVGLGPVVLTVSRPERTINVLTNLMGFREKQGYTRNNDQKEVRVFETGEGGSGAEVHIIEDAENNRERPGRGSVHHVAFRVEDEEELKKWVELLKNNHLPNSGFVERYYFRSLYFREPNGILFELATDGPGFEGDEDFEHLGENLALPPYFEHQREEIEAKLKPLDTKEF</sequence>
<dbReference type="CDD" id="cd08347">
    <property type="entry name" value="PcpA_C_like"/>
    <property type="match status" value="1"/>
</dbReference>
<dbReference type="PANTHER" id="PTHR36110">
    <property type="entry name" value="RING-CLEAVING DIOXYGENASE MHQE-RELATED"/>
    <property type="match status" value="1"/>
</dbReference>
<dbReference type="InterPro" id="IPR052537">
    <property type="entry name" value="Extradiol_RC_dioxygenase"/>
</dbReference>
<dbReference type="PROSITE" id="PS51819">
    <property type="entry name" value="VOC"/>
    <property type="match status" value="2"/>
</dbReference>
<evidence type="ECO:0000313" key="3">
    <source>
        <dbReference type="Proteomes" id="UP001526147"/>
    </source>
</evidence>
<name>A0ABT3DGA3_9BACI</name>
<feature type="domain" description="VOC" evidence="1">
    <location>
        <begin position="8"/>
        <end position="134"/>
    </location>
</feature>
<protein>
    <submittedName>
        <fullName evidence="2">Ring-cleaving dioxygenase</fullName>
    </submittedName>
</protein>
<dbReference type="InterPro" id="IPR029068">
    <property type="entry name" value="Glyas_Bleomycin-R_OHBP_Dase"/>
</dbReference>
<reference evidence="2 3" key="1">
    <citation type="submission" date="2022-10" db="EMBL/GenBank/DDBJ databases">
        <title>Draft genome assembly of moderately radiation resistant bacterium Metabacillus halosaccharovorans.</title>
        <authorList>
            <person name="Pal S."/>
            <person name="Gopinathan A."/>
        </authorList>
    </citation>
    <scope>NUCLEOTIDE SEQUENCE [LARGE SCALE GENOMIC DNA]</scope>
    <source>
        <strain evidence="2 3">VITHBRA001</strain>
    </source>
</reference>
<comment type="caution">
    <text evidence="2">The sequence shown here is derived from an EMBL/GenBank/DDBJ whole genome shotgun (WGS) entry which is preliminary data.</text>
</comment>
<accession>A0ABT3DGA3</accession>
<keyword evidence="2" id="KW-0560">Oxidoreductase</keyword>
<dbReference type="Pfam" id="PF00903">
    <property type="entry name" value="Glyoxalase"/>
    <property type="match status" value="2"/>
</dbReference>
<dbReference type="PANTHER" id="PTHR36110:SF4">
    <property type="entry name" value="RING-CLEAVING DIOXYGENASE MHQA-RELATED"/>
    <property type="match status" value="1"/>
</dbReference>
<evidence type="ECO:0000313" key="2">
    <source>
        <dbReference type="EMBL" id="MCV9885954.1"/>
    </source>
</evidence>
<feature type="domain" description="VOC" evidence="1">
    <location>
        <begin position="159"/>
        <end position="284"/>
    </location>
</feature>
<evidence type="ECO:0000259" key="1">
    <source>
        <dbReference type="PROSITE" id="PS51819"/>
    </source>
</evidence>
<gene>
    <name evidence="2" type="ORF">OIH86_09815</name>
</gene>
<keyword evidence="3" id="KW-1185">Reference proteome</keyword>
<proteinExistence type="predicted"/>
<dbReference type="InterPro" id="IPR037523">
    <property type="entry name" value="VOC_core"/>
</dbReference>
<dbReference type="RefSeq" id="WP_264142642.1">
    <property type="nucleotide sequence ID" value="NZ_JAOYEY010000035.1"/>
</dbReference>
<dbReference type="InterPro" id="IPR004360">
    <property type="entry name" value="Glyas_Fos-R_dOase_dom"/>
</dbReference>
<dbReference type="GO" id="GO:0051213">
    <property type="term" value="F:dioxygenase activity"/>
    <property type="evidence" value="ECO:0007669"/>
    <property type="project" value="UniProtKB-KW"/>
</dbReference>